<dbReference type="PROSITE" id="PS51456">
    <property type="entry name" value="MYOSIN_MOTOR"/>
    <property type="match status" value="1"/>
</dbReference>
<sequence>VNGQKEDSIIQNDLSESFEEEVRAFLSDEEKLHLFDDLTKVNPVTMTTVLKCLQARYTVNLFYTNAGCSLVALNPFQPISCLYSPELMREYHVAVRPQDLKPHIFAVAEQTYRNVQSQIDPINQSIIVSGESGAGKTWTSRCLMKFYASVAASVTSPKDNETVERIEKRVLDSNPVMEAFGNACTLRNNNSSRFGKYIQLQLDRFHHLSSASIQTFLLEKTRVAYQAPNERNFHIFYQITKGATAEERLEWNLPEGADYRWLPNSERNLDEDCFEVTRDAMFHLGIDRSTQNNIFKVLSGLLHLGNIQFSNPLDESQPCELEDKTKDFVKITGDLLKIPVEELLESLRIRTITAGKQQQVFKKPCSRAECETRRDCLAKVIYAKLFEWLVSVINESIFADTSAWTSFIGLLDVYGFEAFPENNLEQLCINYANEKLQQHFVAHYLKAQQEEYAAEGLQWSFINYQDNQNCLDLIEGNPLSIFSLLNEECRLNRSSNPDLFQTRIEKALSDNQCLSRDKFSKKPNFIISHYAGKVCYQLEAMVEKNKDPIPPELIHVLQNSKDPLLQKLFPATERNQNNVRTQNRAAVITVVSKFKGSLENLMQILNSTKPHYIRCIKPNADCKALTFKKEEVLSQLQACGIVEAITISAAGFPIRISFESFTERYEILRRSRGYNKKILQYLLFNAPFAGKTAVIDDDKASRSVIFEILQNVVTGQTAAEPTGKRSDNTSVYCGKTKVFMANSVLEQLEAKRAEVLNKKAFCIQCCWRRFKQKKLEKERRSATLIQAAIRSWLAKNHFQRMRRAANVIKHCWRKWRVKMAALAAAELDEGEEKPLFSVPGTTTSAKSPCSLETTWPLRAVIQFWPLGLVLAAAPVTIAGLRRDLSLLACLKVLQESDCYKTESSFLGCGITSIRALPQGSVKFHCKKSPLHYANVSPHTAAYSITGFNQILLDRKGLLPT</sequence>
<keyword evidence="2 9" id="KW-0547">Nucleotide-binding</keyword>
<feature type="region of interest" description="Actin-binding" evidence="9">
    <location>
        <begin position="598"/>
        <end position="620"/>
    </location>
</feature>
<dbReference type="InterPro" id="IPR001609">
    <property type="entry name" value="Myosin_head_motor_dom-like"/>
</dbReference>
<dbReference type="Pfam" id="PF00612">
    <property type="entry name" value="IQ"/>
    <property type="match status" value="1"/>
</dbReference>
<dbReference type="PANTHER" id="PTHR13140:SF289">
    <property type="entry name" value="UNCONVENTIONAL MYOSIN-XIX"/>
    <property type="match status" value="1"/>
</dbReference>
<evidence type="ECO:0000313" key="12">
    <source>
        <dbReference type="Proteomes" id="UP000296049"/>
    </source>
</evidence>
<evidence type="ECO:0000256" key="4">
    <source>
        <dbReference type="ARBA" id="ARBA00023123"/>
    </source>
</evidence>
<dbReference type="InterPro" id="IPR036961">
    <property type="entry name" value="Kinesin_motor_dom_sf"/>
</dbReference>
<name>R0K5U5_ANAPL</name>
<dbReference type="Gene3D" id="1.10.10.820">
    <property type="match status" value="1"/>
</dbReference>
<keyword evidence="5 9" id="KW-0505">Motor protein</keyword>
<comment type="function">
    <text evidence="7">Actin-based motor molecule with ATPase activity that localizes to the mitochondrion outer membrane. Motor protein that moves towards the plus-end of actin filaments. Required for mitochondrial inheritance during mitosis. May be involved in mitochondrial transport or positioning.</text>
</comment>
<reference evidence="12" key="1">
    <citation type="journal article" date="2013" name="Nat. Genet.">
        <title>The duck genome and transcriptome provide insight into an avian influenza virus reservoir species.</title>
        <authorList>
            <person name="Huang Y."/>
            <person name="Li Y."/>
            <person name="Burt D.W."/>
            <person name="Chen H."/>
            <person name="Zhang Y."/>
            <person name="Qian W."/>
            <person name="Kim H."/>
            <person name="Gan S."/>
            <person name="Zhao Y."/>
            <person name="Li J."/>
            <person name="Yi K."/>
            <person name="Feng H."/>
            <person name="Zhu P."/>
            <person name="Li B."/>
            <person name="Liu Q."/>
            <person name="Fairley S."/>
            <person name="Magor K.E."/>
            <person name="Du Z."/>
            <person name="Hu X."/>
            <person name="Goodman L."/>
            <person name="Tafer H."/>
            <person name="Vignal A."/>
            <person name="Lee T."/>
            <person name="Kim K.W."/>
            <person name="Sheng Z."/>
            <person name="An Y."/>
            <person name="Searle S."/>
            <person name="Herrero J."/>
            <person name="Groenen M.A."/>
            <person name="Crooijmans R.P."/>
            <person name="Faraut T."/>
            <person name="Cai Q."/>
            <person name="Webster R.G."/>
            <person name="Aldridge J.R."/>
            <person name="Warren W.C."/>
            <person name="Bartschat S."/>
            <person name="Kehr S."/>
            <person name="Marz M."/>
            <person name="Stadler P.F."/>
            <person name="Smith J."/>
            <person name="Kraus R.H."/>
            <person name="Zhao Y."/>
            <person name="Ren L."/>
            <person name="Fei J."/>
            <person name="Morisson M."/>
            <person name="Kaiser P."/>
            <person name="Griffin D.K."/>
            <person name="Rao M."/>
            <person name="Pitel F."/>
            <person name="Wang J."/>
            <person name="Li N."/>
        </authorList>
    </citation>
    <scope>NUCLEOTIDE SEQUENCE [LARGE SCALE GENOMIC DNA]</scope>
</reference>
<protein>
    <recommendedName>
        <fullName evidence="8">Unconventional myosin-XIX</fullName>
    </recommendedName>
</protein>
<dbReference type="SUPFAM" id="SSF52540">
    <property type="entry name" value="P-loop containing nucleoside triphosphate hydrolases"/>
    <property type="match status" value="1"/>
</dbReference>
<dbReference type="GO" id="GO:0016459">
    <property type="term" value="C:myosin complex"/>
    <property type="evidence" value="ECO:0007669"/>
    <property type="project" value="UniProtKB-KW"/>
</dbReference>
<evidence type="ECO:0000256" key="2">
    <source>
        <dbReference type="ARBA" id="ARBA00022741"/>
    </source>
</evidence>
<dbReference type="Gene3D" id="1.20.58.530">
    <property type="match status" value="1"/>
</dbReference>
<evidence type="ECO:0000256" key="3">
    <source>
        <dbReference type="ARBA" id="ARBA00022840"/>
    </source>
</evidence>
<dbReference type="SMART" id="SM00242">
    <property type="entry name" value="MYSc"/>
    <property type="match status" value="1"/>
</dbReference>
<feature type="binding site" evidence="9">
    <location>
        <begin position="130"/>
        <end position="137"/>
    </location>
    <ligand>
        <name>ATP</name>
        <dbReference type="ChEBI" id="CHEBI:30616"/>
    </ligand>
</feature>
<evidence type="ECO:0000256" key="6">
    <source>
        <dbReference type="ARBA" id="ARBA00023203"/>
    </source>
</evidence>
<dbReference type="FunFam" id="1.10.10.820:FF:000014">
    <property type="entry name" value="unconventional myosin-XIX isoform X1"/>
    <property type="match status" value="1"/>
</dbReference>
<dbReference type="Gene3D" id="3.40.850.10">
    <property type="entry name" value="Kinesin motor domain"/>
    <property type="match status" value="1"/>
</dbReference>
<comment type="similarity">
    <text evidence="9">Belongs to the TRAFAC class myosin-kinesin ATPase superfamily. Myosin family.</text>
</comment>
<dbReference type="PROSITE" id="PS50096">
    <property type="entry name" value="IQ"/>
    <property type="match status" value="1"/>
</dbReference>
<dbReference type="GO" id="GO:0005737">
    <property type="term" value="C:cytoplasm"/>
    <property type="evidence" value="ECO:0007669"/>
    <property type="project" value="TreeGrafter"/>
</dbReference>
<evidence type="ECO:0000256" key="1">
    <source>
        <dbReference type="ARBA" id="ARBA00022737"/>
    </source>
</evidence>
<organism evidence="11 12">
    <name type="scientific">Anas platyrhynchos</name>
    <name type="common">Mallard</name>
    <name type="synonym">Anas boschas</name>
    <dbReference type="NCBI Taxonomy" id="8839"/>
    <lineage>
        <taxon>Eukaryota</taxon>
        <taxon>Metazoa</taxon>
        <taxon>Chordata</taxon>
        <taxon>Craniata</taxon>
        <taxon>Vertebrata</taxon>
        <taxon>Euteleostomi</taxon>
        <taxon>Archelosauria</taxon>
        <taxon>Archosauria</taxon>
        <taxon>Dinosauria</taxon>
        <taxon>Saurischia</taxon>
        <taxon>Theropoda</taxon>
        <taxon>Coelurosauria</taxon>
        <taxon>Aves</taxon>
        <taxon>Neognathae</taxon>
        <taxon>Galloanserae</taxon>
        <taxon>Anseriformes</taxon>
        <taxon>Anatidae</taxon>
        <taxon>Anatinae</taxon>
        <taxon>Anas</taxon>
    </lineage>
</organism>
<evidence type="ECO:0000256" key="7">
    <source>
        <dbReference type="ARBA" id="ARBA00054433"/>
    </source>
</evidence>
<evidence type="ECO:0000256" key="9">
    <source>
        <dbReference type="PROSITE-ProRule" id="PRU00782"/>
    </source>
</evidence>
<feature type="non-terminal residue" evidence="11">
    <location>
        <position position="1"/>
    </location>
</feature>
<dbReference type="GO" id="GO:0005524">
    <property type="term" value="F:ATP binding"/>
    <property type="evidence" value="ECO:0007669"/>
    <property type="project" value="UniProtKB-UniRule"/>
</dbReference>
<dbReference type="FunFam" id="1.20.58.530:FF:000013">
    <property type="entry name" value="Unconventional myosin-XIX"/>
    <property type="match status" value="1"/>
</dbReference>
<keyword evidence="4 9" id="KW-0518">Myosin</keyword>
<keyword evidence="3 9" id="KW-0067">ATP-binding</keyword>
<dbReference type="SMART" id="SM00015">
    <property type="entry name" value="IQ"/>
    <property type="match status" value="2"/>
</dbReference>
<dbReference type="EMBL" id="KB742712">
    <property type="protein sequence ID" value="EOB05137.1"/>
    <property type="molecule type" value="Genomic_DNA"/>
</dbReference>
<dbReference type="Gene3D" id="1.20.5.190">
    <property type="match status" value="1"/>
</dbReference>
<dbReference type="AlphaFoldDB" id="R0K5U5"/>
<keyword evidence="1" id="KW-0677">Repeat</keyword>
<gene>
    <name evidence="11" type="ORF">Anapl_03907</name>
</gene>
<evidence type="ECO:0000313" key="11">
    <source>
        <dbReference type="EMBL" id="EOB05137.1"/>
    </source>
</evidence>
<dbReference type="GO" id="GO:0016020">
    <property type="term" value="C:membrane"/>
    <property type="evidence" value="ECO:0007669"/>
    <property type="project" value="TreeGrafter"/>
</dbReference>
<evidence type="ECO:0000256" key="5">
    <source>
        <dbReference type="ARBA" id="ARBA00023175"/>
    </source>
</evidence>
<dbReference type="InterPro" id="IPR000048">
    <property type="entry name" value="IQ_motif_EF-hand-BS"/>
</dbReference>
<dbReference type="GO" id="GO:0007015">
    <property type="term" value="P:actin filament organization"/>
    <property type="evidence" value="ECO:0007669"/>
    <property type="project" value="TreeGrafter"/>
</dbReference>
<feature type="non-terminal residue" evidence="11">
    <location>
        <position position="960"/>
    </location>
</feature>
<dbReference type="PANTHER" id="PTHR13140">
    <property type="entry name" value="MYOSIN"/>
    <property type="match status" value="1"/>
</dbReference>
<dbReference type="PRINTS" id="PR00193">
    <property type="entry name" value="MYOSINHEAVY"/>
</dbReference>
<dbReference type="GO" id="GO:0000146">
    <property type="term" value="F:microfilament motor activity"/>
    <property type="evidence" value="ECO:0007669"/>
    <property type="project" value="TreeGrafter"/>
</dbReference>
<proteinExistence type="inferred from homology"/>
<evidence type="ECO:0000256" key="8">
    <source>
        <dbReference type="ARBA" id="ARBA00073674"/>
    </source>
</evidence>
<keyword evidence="6 9" id="KW-0009">Actin-binding</keyword>
<dbReference type="CDD" id="cd14880">
    <property type="entry name" value="MYSc_Myo19"/>
    <property type="match status" value="1"/>
</dbReference>
<dbReference type="InterPro" id="IPR027417">
    <property type="entry name" value="P-loop_NTPase"/>
</dbReference>
<evidence type="ECO:0000259" key="10">
    <source>
        <dbReference type="PROSITE" id="PS51456"/>
    </source>
</evidence>
<dbReference type="Gene3D" id="6.20.240.20">
    <property type="match status" value="1"/>
</dbReference>
<feature type="domain" description="Myosin motor" evidence="10">
    <location>
        <begin position="33"/>
        <end position="753"/>
    </location>
</feature>
<keyword evidence="12" id="KW-1185">Reference proteome</keyword>
<accession>R0K5U5</accession>
<dbReference type="Proteomes" id="UP000296049">
    <property type="component" value="Unassembled WGS sequence"/>
</dbReference>
<dbReference type="GO" id="GO:0051015">
    <property type="term" value="F:actin filament binding"/>
    <property type="evidence" value="ECO:0007669"/>
    <property type="project" value="TreeGrafter"/>
</dbReference>
<dbReference type="Pfam" id="PF00063">
    <property type="entry name" value="Myosin_head"/>
    <property type="match status" value="1"/>
</dbReference>
<dbReference type="Gene3D" id="1.20.120.720">
    <property type="entry name" value="Myosin VI head, motor domain, U50 subdomain"/>
    <property type="match status" value="1"/>
</dbReference>
<dbReference type="InterPro" id="IPR036035">
    <property type="entry name" value="MYSc_Myo19"/>
</dbReference>